<reference evidence="3 4" key="1">
    <citation type="journal article" date="2018" name="Mol. Biol. Evol.">
        <title>Broad Genomic Sampling Reveals a Smut Pathogenic Ancestry of the Fungal Clade Ustilaginomycotina.</title>
        <authorList>
            <person name="Kijpornyongpan T."/>
            <person name="Mondo S.J."/>
            <person name="Barry K."/>
            <person name="Sandor L."/>
            <person name="Lee J."/>
            <person name="Lipzen A."/>
            <person name="Pangilinan J."/>
            <person name="LaButti K."/>
            <person name="Hainaut M."/>
            <person name="Henrissat B."/>
            <person name="Grigoriev I.V."/>
            <person name="Spatafora J.W."/>
            <person name="Aime M.C."/>
        </authorList>
    </citation>
    <scope>NUCLEOTIDE SEQUENCE [LARGE SCALE GENOMIC DNA]</scope>
    <source>
        <strain evidence="3 4">MCA 4658</strain>
    </source>
</reference>
<keyword evidence="4" id="KW-1185">Reference proteome</keyword>
<accession>A0A316W2B9</accession>
<evidence type="ECO:0000313" key="3">
    <source>
        <dbReference type="EMBL" id="PWN44037.1"/>
    </source>
</evidence>
<dbReference type="InParanoid" id="A0A316W2B9"/>
<feature type="compositionally biased region" description="Low complexity" evidence="1">
    <location>
        <begin position="409"/>
        <end position="425"/>
    </location>
</feature>
<dbReference type="STRING" id="1522189.A0A316W2B9"/>
<feature type="region of interest" description="Disordered" evidence="1">
    <location>
        <begin position="1"/>
        <end position="71"/>
    </location>
</feature>
<feature type="region of interest" description="Disordered" evidence="1">
    <location>
        <begin position="87"/>
        <end position="510"/>
    </location>
</feature>
<organism evidence="3 4">
    <name type="scientific">Ceraceosorus guamensis</name>
    <dbReference type="NCBI Taxonomy" id="1522189"/>
    <lineage>
        <taxon>Eukaryota</taxon>
        <taxon>Fungi</taxon>
        <taxon>Dikarya</taxon>
        <taxon>Basidiomycota</taxon>
        <taxon>Ustilaginomycotina</taxon>
        <taxon>Exobasidiomycetes</taxon>
        <taxon>Ceraceosorales</taxon>
        <taxon>Ceraceosoraceae</taxon>
        <taxon>Ceraceosorus</taxon>
    </lineage>
</organism>
<feature type="region of interest" description="Disordered" evidence="1">
    <location>
        <begin position="522"/>
        <end position="545"/>
    </location>
</feature>
<evidence type="ECO:0000256" key="1">
    <source>
        <dbReference type="SAM" id="MobiDB-lite"/>
    </source>
</evidence>
<feature type="compositionally biased region" description="Polar residues" evidence="1">
    <location>
        <begin position="394"/>
        <end position="406"/>
    </location>
</feature>
<dbReference type="AlphaFoldDB" id="A0A316W2B9"/>
<feature type="compositionally biased region" description="Acidic residues" evidence="1">
    <location>
        <begin position="246"/>
        <end position="259"/>
    </location>
</feature>
<dbReference type="Proteomes" id="UP000245783">
    <property type="component" value="Unassembled WGS sequence"/>
</dbReference>
<dbReference type="GO" id="GO:0006396">
    <property type="term" value="P:RNA processing"/>
    <property type="evidence" value="ECO:0007669"/>
    <property type="project" value="InterPro"/>
</dbReference>
<proteinExistence type="predicted"/>
<protein>
    <recommendedName>
        <fullName evidence="2">Wbp11/ELF5/Saf1 N-terminal domain-containing protein</fullName>
    </recommendedName>
</protein>
<feature type="compositionally biased region" description="Pro residues" evidence="1">
    <location>
        <begin position="171"/>
        <end position="186"/>
    </location>
</feature>
<feature type="compositionally biased region" description="Basic and acidic residues" evidence="1">
    <location>
        <begin position="106"/>
        <end position="120"/>
    </location>
</feature>
<feature type="domain" description="Wbp11/ELF5/Saf1 N-terminal" evidence="2">
    <location>
        <begin position="3"/>
        <end position="79"/>
    </location>
</feature>
<name>A0A316W2B9_9BASI</name>
<dbReference type="GeneID" id="37037847"/>
<sequence>MAKKSSNPMDAARKAARKRELERNKASRQKVRDEIMIRKDPRPLQAEVRRLERLSSTGNGKLSAIDSNELKEKRAELEGMLRLKEEFVAKHPNSRKLVFPGEEEERSEKERQRKAEEESKMGAGAGKASAGPAGGGQYAGRIPERSVYYDPVFNPTGAPPPGMPYREKPPDQWPAPPLPSSPPPSWPTTFDTTSEAQAREEKAEVLYGDEVGTPNSDTDSDSNSDEDGIQLPEGPPPLPPAAEVEVKEESEEDDEDDDGIIMPSGPPPPKVGSNAPAGPAQMHYTGPPPGFGTHLGTAMPLAAPNWTSHGPMSGAGPFPAGLSDQMRPPTWQAGPSQFRPPPPMRSFPRAGAPRGFEGYAAHAGGGEGVRADPMALNGEVRPTFQSWRARPRSSPHTLHPSQSGPNSVPARAPTGPSASSAATASHHSRPQAPGPPPVRPPTSISAAPQMRDFRKEAAEFVPPALARKRAAQRAQAAKGGLPGMIDAAPASGPRADQQEANSSKEDTQRIGLMDRLKPHLNTSWDAQEASPKFGQAPGRRKKDDEYERFLGDIGDLL</sequence>
<dbReference type="Pfam" id="PF12622">
    <property type="entry name" value="NpwBP"/>
    <property type="match status" value="1"/>
</dbReference>
<evidence type="ECO:0000313" key="4">
    <source>
        <dbReference type="Proteomes" id="UP000245783"/>
    </source>
</evidence>
<dbReference type="RefSeq" id="XP_025371197.1">
    <property type="nucleotide sequence ID" value="XM_025515977.1"/>
</dbReference>
<dbReference type="OrthoDB" id="205569at2759"/>
<feature type="compositionally biased region" description="Acidic residues" evidence="1">
    <location>
        <begin position="218"/>
        <end position="228"/>
    </location>
</feature>
<dbReference type="InterPro" id="IPR019007">
    <property type="entry name" value="Wbp11/ELF5/Saf1_N"/>
</dbReference>
<feature type="compositionally biased region" description="Basic and acidic residues" evidence="1">
    <location>
        <begin position="18"/>
        <end position="53"/>
    </location>
</feature>
<evidence type="ECO:0000259" key="2">
    <source>
        <dbReference type="Pfam" id="PF09429"/>
    </source>
</evidence>
<gene>
    <name evidence="3" type="ORF">IE81DRAFT_345980</name>
</gene>
<dbReference type="Pfam" id="PF09429">
    <property type="entry name" value="Wbp11"/>
    <property type="match status" value="1"/>
</dbReference>
<dbReference type="EMBL" id="KZ819364">
    <property type="protein sequence ID" value="PWN44037.1"/>
    <property type="molecule type" value="Genomic_DNA"/>
</dbReference>